<reference evidence="1 2" key="1">
    <citation type="journal article" date="2018" name="Mol. Biol. Evol.">
        <title>Broad Genomic Sampling Reveals a Smut Pathogenic Ancestry of the Fungal Clade Ustilaginomycotina.</title>
        <authorList>
            <person name="Kijpornyongpan T."/>
            <person name="Mondo S.J."/>
            <person name="Barry K."/>
            <person name="Sandor L."/>
            <person name="Lee J."/>
            <person name="Lipzen A."/>
            <person name="Pangilinan J."/>
            <person name="LaButti K."/>
            <person name="Hainaut M."/>
            <person name="Henrissat B."/>
            <person name="Grigoriev I.V."/>
            <person name="Spatafora J.W."/>
            <person name="Aime M.C."/>
        </authorList>
    </citation>
    <scope>NUCLEOTIDE SEQUENCE [LARGE SCALE GENOMIC DNA]</scope>
    <source>
        <strain evidence="1 2">SA 807</strain>
    </source>
</reference>
<proteinExistence type="predicted"/>
<name>A0ACD0NXR3_9BASI</name>
<keyword evidence="2" id="KW-1185">Reference proteome</keyword>
<accession>A0ACD0NXR3</accession>
<organism evidence="1 2">
    <name type="scientific">Violaceomyces palustris</name>
    <dbReference type="NCBI Taxonomy" id="1673888"/>
    <lineage>
        <taxon>Eukaryota</taxon>
        <taxon>Fungi</taxon>
        <taxon>Dikarya</taxon>
        <taxon>Basidiomycota</taxon>
        <taxon>Ustilaginomycotina</taxon>
        <taxon>Ustilaginomycetes</taxon>
        <taxon>Violaceomycetales</taxon>
        <taxon>Violaceomycetaceae</taxon>
        <taxon>Violaceomyces</taxon>
    </lineage>
</organism>
<evidence type="ECO:0000313" key="2">
    <source>
        <dbReference type="Proteomes" id="UP000245626"/>
    </source>
</evidence>
<dbReference type="Proteomes" id="UP000245626">
    <property type="component" value="Unassembled WGS sequence"/>
</dbReference>
<sequence>MSPSAGPVATAASLPSTSERPKNIETQHDDMIHDAQLDFYGKRLATCSSDRTVKIFDVVNGSPSSAGETLRGHQGPVWQVAWAHPSFGNILASCSYDGKVFIWKDNGPSASNTTTHSSAGPYGSATSAYGAPAPSATGGWTKIKEHALHTASVNSIAWAPHELGSILACASSDGNVSVLTFNNDGTWAVDIVSAHPIGCNAVSWAPATVPGSLLSAQSNEDASSAANKPVKRFASAGCDNTVKIWQFSDEANRYVEVDSLSGHSDWVRDVAFAPNIGLPRSYLATASQDRTVLIWTQDTPTSAWTKVALNPASSSSSTSSSAGSAPTGPNKFPDTVWRVSWSVSGNVLAVSCGDGKISLWKENLKGTWECVSEMDS</sequence>
<gene>
    <name evidence="1" type="ORF">IE53DRAFT_387082</name>
</gene>
<evidence type="ECO:0000313" key="1">
    <source>
        <dbReference type="EMBL" id="PWN50591.1"/>
    </source>
</evidence>
<dbReference type="EMBL" id="KZ819916">
    <property type="protein sequence ID" value="PWN50591.1"/>
    <property type="molecule type" value="Genomic_DNA"/>
</dbReference>
<protein>
    <submittedName>
        <fullName evidence="1">Protein transport protein SEC13</fullName>
    </submittedName>
</protein>